<dbReference type="Proteomes" id="UP001320420">
    <property type="component" value="Unassembled WGS sequence"/>
</dbReference>
<dbReference type="Gene3D" id="3.10.110.10">
    <property type="entry name" value="Ubiquitin Conjugating Enzyme"/>
    <property type="match status" value="1"/>
</dbReference>
<evidence type="ECO:0000256" key="1">
    <source>
        <dbReference type="SAM" id="MobiDB-lite"/>
    </source>
</evidence>
<evidence type="ECO:0000259" key="2">
    <source>
        <dbReference type="PROSITE" id="PS50908"/>
    </source>
</evidence>
<proteinExistence type="predicted"/>
<sequence length="242" mass="26932">MGKEEQVEEREVLESIFPDEITDISETEFRITVTLELPEDDEQADTPPVMQLHVRYPEAYPDEAPTLDIVPPPQDQQQEPHPHFSLAEDKPRLLAQLAETAQENLGMAMVFALAMALKEAAEALVAERRGAAAAAHEEVRAAAEEEENRRFHGTAVTPESFARWRDAFLREMEDARVRAEEDRLAELKKARVKEPVKLTGRQLWERGLAGKGEVDEGEGEGEDDDGAAAGLEEGVDRLKVAA</sequence>
<dbReference type="FunFam" id="3.10.110.10:FF:000075">
    <property type="entry name" value="RWD domain-containing protein (Gir2)"/>
    <property type="match status" value="1"/>
</dbReference>
<dbReference type="EMBL" id="JAKJXP020000042">
    <property type="protein sequence ID" value="KAK7752061.1"/>
    <property type="molecule type" value="Genomic_DNA"/>
</dbReference>
<evidence type="ECO:0000313" key="4">
    <source>
        <dbReference type="Proteomes" id="UP001320420"/>
    </source>
</evidence>
<dbReference type="InterPro" id="IPR006575">
    <property type="entry name" value="RWD_dom"/>
</dbReference>
<dbReference type="SMART" id="SM00591">
    <property type="entry name" value="RWD"/>
    <property type="match status" value="1"/>
</dbReference>
<dbReference type="AlphaFoldDB" id="A0AAN9YPD2"/>
<dbReference type="InterPro" id="IPR016135">
    <property type="entry name" value="UBQ-conjugating_enzyme/RWD"/>
</dbReference>
<dbReference type="SUPFAM" id="SSF54495">
    <property type="entry name" value="UBC-like"/>
    <property type="match status" value="1"/>
</dbReference>
<dbReference type="PROSITE" id="PS50908">
    <property type="entry name" value="RWD"/>
    <property type="match status" value="1"/>
</dbReference>
<organism evidence="3 4">
    <name type="scientific">Diatrype stigma</name>
    <dbReference type="NCBI Taxonomy" id="117547"/>
    <lineage>
        <taxon>Eukaryota</taxon>
        <taxon>Fungi</taxon>
        <taxon>Dikarya</taxon>
        <taxon>Ascomycota</taxon>
        <taxon>Pezizomycotina</taxon>
        <taxon>Sordariomycetes</taxon>
        <taxon>Xylariomycetidae</taxon>
        <taxon>Xylariales</taxon>
        <taxon>Diatrypaceae</taxon>
        <taxon>Diatrype</taxon>
    </lineage>
</organism>
<evidence type="ECO:0000313" key="3">
    <source>
        <dbReference type="EMBL" id="KAK7752061.1"/>
    </source>
</evidence>
<dbReference type="CDD" id="cd23823">
    <property type="entry name" value="RWD_GCN2"/>
    <property type="match status" value="1"/>
</dbReference>
<dbReference type="Pfam" id="PF05773">
    <property type="entry name" value="RWD"/>
    <property type="match status" value="1"/>
</dbReference>
<feature type="compositionally biased region" description="Acidic residues" evidence="1">
    <location>
        <begin position="215"/>
        <end position="226"/>
    </location>
</feature>
<gene>
    <name evidence="3" type="primary">GIR2</name>
    <name evidence="3" type="ORF">SLS62_006026</name>
</gene>
<reference evidence="3 4" key="1">
    <citation type="submission" date="2024-02" db="EMBL/GenBank/DDBJ databases">
        <title>De novo assembly and annotation of 12 fungi associated with fruit tree decline syndrome in Ontario, Canada.</title>
        <authorList>
            <person name="Sulman M."/>
            <person name="Ellouze W."/>
            <person name="Ilyukhin E."/>
        </authorList>
    </citation>
    <scope>NUCLEOTIDE SEQUENCE [LARGE SCALE GENOMIC DNA]</scope>
    <source>
        <strain evidence="3 4">M11/M66-122</strain>
    </source>
</reference>
<dbReference type="InterPro" id="IPR040213">
    <property type="entry name" value="GIR2-like"/>
</dbReference>
<dbReference type="PANTHER" id="PTHR12292">
    <property type="entry name" value="RWD DOMAIN-CONTAINING PROTEIN"/>
    <property type="match status" value="1"/>
</dbReference>
<name>A0AAN9YPD2_9PEZI</name>
<feature type="region of interest" description="Disordered" evidence="1">
    <location>
        <begin position="207"/>
        <end position="242"/>
    </location>
</feature>
<accession>A0AAN9YPD2</accession>
<protein>
    <submittedName>
        <fullName evidence="3">Protein gir2</fullName>
    </submittedName>
</protein>
<keyword evidence="4" id="KW-1185">Reference proteome</keyword>
<feature type="domain" description="RWD" evidence="2">
    <location>
        <begin position="8"/>
        <end position="124"/>
    </location>
</feature>
<comment type="caution">
    <text evidence="3">The sequence shown here is derived from an EMBL/GenBank/DDBJ whole genome shotgun (WGS) entry which is preliminary data.</text>
</comment>